<sequence>MKYKFRKKHAFTLIESIVYIFLTSIVFLELITCLFSFYASYIEIRNRSINENNMRNFYTSLDYILHENHNEVIKKESNSIVIYKDSEDDYIVKSIKFYDNTVVAKYTKGKSTLAINNMLYNIKDFEVVEKDKLIYLIITDMYGKEYIRCL</sequence>
<dbReference type="AlphaFoldDB" id="A0A2A7MGE3"/>
<dbReference type="Proteomes" id="UP000220840">
    <property type="component" value="Unassembled WGS sequence"/>
</dbReference>
<dbReference type="Proteomes" id="UP000789738">
    <property type="component" value="Unassembled WGS sequence"/>
</dbReference>
<evidence type="ECO:0000313" key="7">
    <source>
        <dbReference type="Proteomes" id="UP000431451"/>
    </source>
</evidence>
<evidence type="ECO:0000313" key="3">
    <source>
        <dbReference type="EMBL" id="CAI3586633.1"/>
    </source>
</evidence>
<dbReference type="GeneID" id="68877138"/>
<reference evidence="5 7" key="2">
    <citation type="submission" date="2018-06" db="EMBL/GenBank/DDBJ databases">
        <authorList>
            <consortium name="IHU Genomes"/>
        </authorList>
    </citation>
    <scope>NUCLEOTIDE SEQUENCE [LARGE SCALE GENOMIC DNA]</scope>
    <source>
        <strain evidence="5 7">NEC25</strain>
    </source>
</reference>
<dbReference type="EMBL" id="CAKJVE010000004">
    <property type="protein sequence ID" value="CAG9708575.1"/>
    <property type="molecule type" value="Genomic_DNA"/>
</dbReference>
<protein>
    <submittedName>
        <fullName evidence="4">Uncharacterized protein</fullName>
    </submittedName>
</protein>
<dbReference type="EMBL" id="PDCJ01000001">
    <property type="protein sequence ID" value="PEG30775.1"/>
    <property type="molecule type" value="Genomic_DNA"/>
</dbReference>
<reference evidence="2" key="3">
    <citation type="submission" date="2021-10" db="EMBL/GenBank/DDBJ databases">
        <authorList>
            <person name="Mesa V."/>
        </authorList>
    </citation>
    <scope>NUCLEOTIDE SEQUENCE</scope>
    <source>
        <strain evidence="2">CC3_PB</strain>
    </source>
</reference>
<reference evidence="3" key="4">
    <citation type="submission" date="2022-10" db="EMBL/GenBank/DDBJ databases">
        <authorList>
            <person name="Aires J."/>
            <person name="Mesa V."/>
        </authorList>
    </citation>
    <scope>NUCLEOTIDE SEQUENCE</scope>
    <source>
        <strain evidence="3">Clostridium neonatale JD116</strain>
    </source>
</reference>
<accession>A0A2A7MGE3</accession>
<evidence type="ECO:0000313" key="4">
    <source>
        <dbReference type="EMBL" id="PEG30775.1"/>
    </source>
</evidence>
<keyword evidence="6" id="KW-1185">Reference proteome</keyword>
<evidence type="ECO:0000313" key="5">
    <source>
        <dbReference type="EMBL" id="VCT84191.1"/>
    </source>
</evidence>
<dbReference type="RefSeq" id="WP_058294942.1">
    <property type="nucleotide sequence ID" value="NZ_CAKJVD010000037.1"/>
</dbReference>
<organism evidence="4 6">
    <name type="scientific">Clostridium neonatale</name>
    <dbReference type="NCBI Taxonomy" id="137838"/>
    <lineage>
        <taxon>Bacteria</taxon>
        <taxon>Bacillati</taxon>
        <taxon>Bacillota</taxon>
        <taxon>Clostridia</taxon>
        <taxon>Eubacteriales</taxon>
        <taxon>Clostridiaceae</taxon>
        <taxon>Clostridium</taxon>
    </lineage>
</organism>
<evidence type="ECO:0000313" key="2">
    <source>
        <dbReference type="EMBL" id="CAG9708575.1"/>
    </source>
</evidence>
<proteinExistence type="predicted"/>
<dbReference type="Proteomes" id="UP001189143">
    <property type="component" value="Unassembled WGS sequence"/>
</dbReference>
<dbReference type="EMBL" id="UWJD01000001">
    <property type="protein sequence ID" value="VCT84191.1"/>
    <property type="molecule type" value="Genomic_DNA"/>
</dbReference>
<evidence type="ECO:0000256" key="1">
    <source>
        <dbReference type="SAM" id="Phobius"/>
    </source>
</evidence>
<name>A0A2A7MGE3_9CLOT</name>
<keyword evidence="1" id="KW-0472">Membrane</keyword>
<dbReference type="EMBL" id="CAMTCP010000210">
    <property type="protein sequence ID" value="CAI3586633.1"/>
    <property type="molecule type" value="Genomic_DNA"/>
</dbReference>
<dbReference type="STRING" id="137838.GCA_001458595_02136"/>
<keyword evidence="1" id="KW-0812">Transmembrane</keyword>
<reference evidence="4 6" key="1">
    <citation type="submission" date="2017-10" db="EMBL/GenBank/DDBJ databases">
        <title>Effective Description of Clostridium neonatale sp. nov. linked to necrotizing enterocolitis in neonates and a clarification of species assignable to the genus Clostridium (Prazmowski 1880) emend. Lawson and Rainey 2016.</title>
        <authorList>
            <person name="Bernard K."/>
            <person name="Burdz T."/>
            <person name="Wiebe D."/>
            <person name="Balcewich B."/>
            <person name="Alfa M."/>
            <person name="Bernier A.-M."/>
        </authorList>
    </citation>
    <scope>NUCLEOTIDE SEQUENCE [LARGE SCALE GENOMIC DNA]</scope>
    <source>
        <strain evidence="4 6">LCDC99A005</strain>
    </source>
</reference>
<evidence type="ECO:0000313" key="6">
    <source>
        <dbReference type="Proteomes" id="UP000220840"/>
    </source>
</evidence>
<gene>
    <name evidence="3" type="ORF">CNEO2_280005</name>
    <name evidence="2" type="ORF">CNEO_43711</name>
    <name evidence="5" type="ORF">CNEONATNEC25_01791</name>
    <name evidence="4" type="ORF">CQ394_03380</name>
</gene>
<feature type="transmembrane region" description="Helical" evidence="1">
    <location>
        <begin position="12"/>
        <end position="38"/>
    </location>
</feature>
<dbReference type="Proteomes" id="UP000431451">
    <property type="component" value="Unassembled WGS sequence"/>
</dbReference>
<keyword evidence="1" id="KW-1133">Transmembrane helix</keyword>